<dbReference type="InterPro" id="IPR041413">
    <property type="entry name" value="MLTR_LBD"/>
</dbReference>
<organism evidence="2 3">
    <name type="scientific">Nocardiopsis changdeensis</name>
    <dbReference type="NCBI Taxonomy" id="2831969"/>
    <lineage>
        <taxon>Bacteria</taxon>
        <taxon>Bacillati</taxon>
        <taxon>Actinomycetota</taxon>
        <taxon>Actinomycetes</taxon>
        <taxon>Streptosporangiales</taxon>
        <taxon>Nocardiopsidaceae</taxon>
        <taxon>Nocardiopsis</taxon>
    </lineage>
</organism>
<keyword evidence="3" id="KW-1185">Reference proteome</keyword>
<dbReference type="Gene3D" id="3.30.450.180">
    <property type="match status" value="1"/>
</dbReference>
<dbReference type="SMART" id="SM00530">
    <property type="entry name" value="HTH_XRE"/>
    <property type="match status" value="1"/>
</dbReference>
<evidence type="ECO:0000313" key="2">
    <source>
        <dbReference type="EMBL" id="QUX20430.1"/>
    </source>
</evidence>
<dbReference type="PANTHER" id="PTHR35010">
    <property type="entry name" value="BLL4672 PROTEIN-RELATED"/>
    <property type="match status" value="1"/>
</dbReference>
<sequence>MTGTTERAEAGGLLREWRGRRRLSQLELSLRAGVSARHLSFVETGRSRPGREMILRLAECLDVPLRERNRLLLAAGYAPVFAERPLDDADMGPVREAVRRILAGHDPYPAVVVDRDWTLVEANAGIGLFLEAVDPDLLAPPVNVLRLGLHPRGMAPAIVNLDQWRAHLLHRLRLQADWSGDAGLAGLYRELAAYPGGDPGPPRGTPPIAVPLRLRLGGRELSFLSTVATFGTPLDVTVSELAIESFFPADDATARALGAVRAPA</sequence>
<proteinExistence type="predicted"/>
<dbReference type="CDD" id="cd00093">
    <property type="entry name" value="HTH_XRE"/>
    <property type="match status" value="1"/>
</dbReference>
<dbReference type="Proteomes" id="UP000676079">
    <property type="component" value="Chromosome"/>
</dbReference>
<accession>A0ABX8BDW6</accession>
<feature type="domain" description="HTH cro/C1-type" evidence="1">
    <location>
        <begin position="14"/>
        <end position="68"/>
    </location>
</feature>
<dbReference type="Pfam" id="PF17765">
    <property type="entry name" value="MLTR_LBD"/>
    <property type="match status" value="1"/>
</dbReference>
<evidence type="ECO:0000313" key="3">
    <source>
        <dbReference type="Proteomes" id="UP000676079"/>
    </source>
</evidence>
<dbReference type="InterPro" id="IPR010982">
    <property type="entry name" value="Lambda_DNA-bd_dom_sf"/>
</dbReference>
<reference evidence="2 3" key="1">
    <citation type="submission" date="2021-05" db="EMBL/GenBank/DDBJ databases">
        <title>Direct Submission.</title>
        <authorList>
            <person name="Li K."/>
            <person name="Gao J."/>
        </authorList>
    </citation>
    <scope>NUCLEOTIDE SEQUENCE [LARGE SCALE GENOMIC DNA]</scope>
    <source>
        <strain evidence="2 3">Mg02</strain>
    </source>
</reference>
<dbReference type="EMBL" id="CP074133">
    <property type="protein sequence ID" value="QUX20430.1"/>
    <property type="molecule type" value="Genomic_DNA"/>
</dbReference>
<protein>
    <submittedName>
        <fullName evidence="2">Helix-turn-helix transcriptional regulator</fullName>
    </submittedName>
</protein>
<gene>
    <name evidence="2" type="ORF">KGD84_18110</name>
</gene>
<dbReference type="PANTHER" id="PTHR35010:SF4">
    <property type="entry name" value="BLL5781 PROTEIN"/>
    <property type="match status" value="1"/>
</dbReference>
<dbReference type="InterPro" id="IPR001387">
    <property type="entry name" value="Cro/C1-type_HTH"/>
</dbReference>
<dbReference type="PROSITE" id="PS50943">
    <property type="entry name" value="HTH_CROC1"/>
    <property type="match status" value="1"/>
</dbReference>
<dbReference type="Gene3D" id="1.10.260.40">
    <property type="entry name" value="lambda repressor-like DNA-binding domains"/>
    <property type="match status" value="1"/>
</dbReference>
<dbReference type="RefSeq" id="WP_220561625.1">
    <property type="nucleotide sequence ID" value="NZ_CP074133.1"/>
</dbReference>
<evidence type="ECO:0000259" key="1">
    <source>
        <dbReference type="PROSITE" id="PS50943"/>
    </source>
</evidence>
<name>A0ABX8BDW6_9ACTN</name>
<dbReference type="SUPFAM" id="SSF47413">
    <property type="entry name" value="lambda repressor-like DNA-binding domains"/>
    <property type="match status" value="1"/>
</dbReference>
<dbReference type="Pfam" id="PF01381">
    <property type="entry name" value="HTH_3"/>
    <property type="match status" value="1"/>
</dbReference>